<gene>
    <name evidence="2" type="ORF">HNP63_000901</name>
</gene>
<comment type="caution">
    <text evidence="2">The sequence shown here is derived from an EMBL/GenBank/DDBJ whole genome shotgun (WGS) entry which is preliminary data.</text>
</comment>
<keyword evidence="1" id="KW-0732">Signal</keyword>
<accession>A0AB34Z2U3</accession>
<feature type="signal peptide" evidence="1">
    <location>
        <begin position="1"/>
        <end position="18"/>
    </location>
</feature>
<dbReference type="Proteomes" id="UP000529652">
    <property type="component" value="Unassembled WGS sequence"/>
</dbReference>
<sequence>MKKLILISFFILSVTAYSYDLQDDEEIAVKFLYEEVKISGNLTESHSTIPSIESLIQNIINKIGSENILNIEHNITFNGISVMVTYKVKKRS</sequence>
<proteinExistence type="predicted"/>
<dbReference type="AlphaFoldDB" id="A0AB34Z2U3"/>
<feature type="chain" id="PRO_5044336746" description="Bbs27 protein" evidence="1">
    <location>
        <begin position="19"/>
        <end position="92"/>
    </location>
</feature>
<dbReference type="RefSeq" id="WP_011703812.1">
    <property type="nucleotide sequence ID" value="NZ_CAXOVK010000005.1"/>
</dbReference>
<evidence type="ECO:0008006" key="4">
    <source>
        <dbReference type="Google" id="ProtNLM"/>
    </source>
</evidence>
<name>A0AB34Z2U3_BORAF</name>
<dbReference type="GeneID" id="76832432"/>
<evidence type="ECO:0000256" key="1">
    <source>
        <dbReference type="SAM" id="SignalP"/>
    </source>
</evidence>
<reference evidence="2 3" key="1">
    <citation type="submission" date="2020-08" db="EMBL/GenBank/DDBJ databases">
        <title>Genomic Encyclopedia of Type Strains, Phase IV (KMG-IV): sequencing the most valuable type-strain genomes for metagenomic binning, comparative biology and taxonomic classification.</title>
        <authorList>
            <person name="Goeker M."/>
        </authorList>
    </citation>
    <scope>NUCLEOTIDE SEQUENCE [LARGE SCALE GENOMIC DNA]</scope>
    <source>
        <strain evidence="2 3">DSM 10508</strain>
    </source>
</reference>
<evidence type="ECO:0000313" key="3">
    <source>
        <dbReference type="Proteomes" id="UP000529652"/>
    </source>
</evidence>
<dbReference type="EMBL" id="JACHGM010000003">
    <property type="protein sequence ID" value="MBB5141480.1"/>
    <property type="molecule type" value="Genomic_DNA"/>
</dbReference>
<protein>
    <recommendedName>
        <fullName evidence="4">Bbs27 protein</fullName>
    </recommendedName>
</protein>
<evidence type="ECO:0000313" key="2">
    <source>
        <dbReference type="EMBL" id="MBB5141480.1"/>
    </source>
</evidence>
<organism evidence="2 3">
    <name type="scientific">Borreliella afzelii</name>
    <name type="common">Borrelia afzelii</name>
    <dbReference type="NCBI Taxonomy" id="29518"/>
    <lineage>
        <taxon>Bacteria</taxon>
        <taxon>Pseudomonadati</taxon>
        <taxon>Spirochaetota</taxon>
        <taxon>Spirochaetia</taxon>
        <taxon>Spirochaetales</taxon>
        <taxon>Borreliaceae</taxon>
        <taxon>Borreliella</taxon>
    </lineage>
</organism>